<dbReference type="AlphaFoldDB" id="A0A9P8PS51"/>
<dbReference type="Gene3D" id="1.25.40.10">
    <property type="entry name" value="Tetratricopeptide repeat domain"/>
    <property type="match status" value="3"/>
</dbReference>
<keyword evidence="2" id="KW-1133">Transmembrane helix</keyword>
<evidence type="ECO:0008006" key="6">
    <source>
        <dbReference type="Google" id="ProtNLM"/>
    </source>
</evidence>
<dbReference type="PANTHER" id="PTHR11102">
    <property type="entry name" value="SEL-1-LIKE PROTEIN"/>
    <property type="match status" value="1"/>
</dbReference>
<feature type="chain" id="PRO_5040400296" description="ERAD-associated E3 ubiquitin-protein ligase component HRD3" evidence="3">
    <location>
        <begin position="19"/>
        <end position="741"/>
    </location>
</feature>
<evidence type="ECO:0000256" key="3">
    <source>
        <dbReference type="SAM" id="SignalP"/>
    </source>
</evidence>
<protein>
    <recommendedName>
        <fullName evidence="6">ERAD-associated E3 ubiquitin-protein ligase component HRD3</fullName>
    </recommendedName>
</protein>
<keyword evidence="2" id="KW-0472">Membrane</keyword>
<accession>A0A9P8PS51</accession>
<keyword evidence="3" id="KW-0732">Signal</keyword>
<name>A0A9P8PS51_9ASCO</name>
<reference evidence="4" key="1">
    <citation type="journal article" date="2021" name="Open Biol.">
        <title>Shared evolutionary footprints suggest mitochondrial oxidative damage underlies multiple complex I losses in fungi.</title>
        <authorList>
            <person name="Schikora-Tamarit M.A."/>
            <person name="Marcet-Houben M."/>
            <person name="Nosek J."/>
            <person name="Gabaldon T."/>
        </authorList>
    </citation>
    <scope>NUCLEOTIDE SEQUENCE</scope>
    <source>
        <strain evidence="4">CBS6341</strain>
    </source>
</reference>
<evidence type="ECO:0000256" key="2">
    <source>
        <dbReference type="SAM" id="Phobius"/>
    </source>
</evidence>
<feature type="signal peptide" evidence="3">
    <location>
        <begin position="1"/>
        <end position="18"/>
    </location>
</feature>
<evidence type="ECO:0000256" key="1">
    <source>
        <dbReference type="ARBA" id="ARBA00038101"/>
    </source>
</evidence>
<dbReference type="InterPro" id="IPR011990">
    <property type="entry name" value="TPR-like_helical_dom_sf"/>
</dbReference>
<organism evidence="4 5">
    <name type="scientific">Wickerhamomyces mucosus</name>
    <dbReference type="NCBI Taxonomy" id="1378264"/>
    <lineage>
        <taxon>Eukaryota</taxon>
        <taxon>Fungi</taxon>
        <taxon>Dikarya</taxon>
        <taxon>Ascomycota</taxon>
        <taxon>Saccharomycotina</taxon>
        <taxon>Saccharomycetes</taxon>
        <taxon>Phaffomycetales</taxon>
        <taxon>Wickerhamomycetaceae</taxon>
        <taxon>Wickerhamomyces</taxon>
    </lineage>
</organism>
<dbReference type="EMBL" id="JAEUBF010000550">
    <property type="protein sequence ID" value="KAH3677122.1"/>
    <property type="molecule type" value="Genomic_DNA"/>
</dbReference>
<reference evidence="4" key="2">
    <citation type="submission" date="2021-01" db="EMBL/GenBank/DDBJ databases">
        <authorList>
            <person name="Schikora-Tamarit M.A."/>
        </authorList>
    </citation>
    <scope>NUCLEOTIDE SEQUENCE</scope>
    <source>
        <strain evidence="4">CBS6341</strain>
    </source>
</reference>
<gene>
    <name evidence="4" type="ORF">WICMUC_001877</name>
</gene>
<dbReference type="InterPro" id="IPR006597">
    <property type="entry name" value="Sel1-like"/>
</dbReference>
<sequence>MKWKFYFLVTSFTLLILANQFQSEDDRSLSDLLLNQALDILKVIPQFENQKTINEEDQVVIELPMDYDFEVQKIIHDLQLARLTSDQIRAKELLEESSRLGNVEANFILGDINLYGNYSYPTNGSLALKHYKKVTELSSNATAFFNVAFIYSTGLFGQTEINQAKANLYYNLAFQEGDLRAAMVLGYRYSQGISLPEDCNKSLYYYQYAANRLKDIYDSGPIGGLTLDSFSIRIADFNGGVYGKGVGDIPNSLQRKASRYDELLVPNSLGSEEPLFNSIYIKVLNFYEGSYLKPRDFKSAHRYAKYAMQQGMQQLSTLIDLDKKYVAKCIYIIGRMFLRGEGVTQDFAQALVHLKKSIDIYPFDDTYNELGMAYEFGPENVRDLEKAEAMYFNSSEGPGIAGKYNYGRLIYSKDQAKAKDLISVAAYHLYLPAVYHKVEFLETSDKTKTCLMAVNNLKYYVEKFDPIITSLEWAFHELIFGRSDNALIGYSMAAEQGYESAQASAGYILYQLPSLLEEPPIIPPERKKMALNYITRSSAQYNVDSTVFLGDLYFSDKDYDKAVAAYEASSMRGSSQGNFNLGWLYENGHGVDKDFHLAKRYYDLSLLSHSKAYLPVQLALLRLRFKSLVNNLTGGKINSIDGENQESRTWSDWKNLYKKIRGQNLEIIENHPDHTDFDDVPQDNDGEMTFDSEDIAVLLFLVLTLGLFFLVQWNQQRIIRNRGVNNQNRANFEFNFRVFAI</sequence>
<dbReference type="OrthoDB" id="27934at2759"/>
<dbReference type="Pfam" id="PF08238">
    <property type="entry name" value="Sel1"/>
    <property type="match status" value="5"/>
</dbReference>
<proteinExistence type="inferred from homology"/>
<dbReference type="Proteomes" id="UP000769528">
    <property type="component" value="Unassembled WGS sequence"/>
</dbReference>
<dbReference type="PANTHER" id="PTHR11102:SF160">
    <property type="entry name" value="ERAD-ASSOCIATED E3 UBIQUITIN-PROTEIN LIGASE COMPONENT HRD3"/>
    <property type="match status" value="1"/>
</dbReference>
<keyword evidence="2" id="KW-0812">Transmembrane</keyword>
<evidence type="ECO:0000313" key="5">
    <source>
        <dbReference type="Proteomes" id="UP000769528"/>
    </source>
</evidence>
<keyword evidence="5" id="KW-1185">Reference proteome</keyword>
<feature type="transmembrane region" description="Helical" evidence="2">
    <location>
        <begin position="695"/>
        <end position="713"/>
    </location>
</feature>
<dbReference type="InterPro" id="IPR050767">
    <property type="entry name" value="Sel1_AlgK"/>
</dbReference>
<evidence type="ECO:0000313" key="4">
    <source>
        <dbReference type="EMBL" id="KAH3677122.1"/>
    </source>
</evidence>
<dbReference type="SUPFAM" id="SSF81901">
    <property type="entry name" value="HCP-like"/>
    <property type="match status" value="2"/>
</dbReference>
<comment type="caution">
    <text evidence="4">The sequence shown here is derived from an EMBL/GenBank/DDBJ whole genome shotgun (WGS) entry which is preliminary data.</text>
</comment>
<dbReference type="SMART" id="SM00671">
    <property type="entry name" value="SEL1"/>
    <property type="match status" value="6"/>
</dbReference>
<comment type="similarity">
    <text evidence="1">Belongs to the sel-1 family.</text>
</comment>